<dbReference type="GO" id="GO:0006352">
    <property type="term" value="P:DNA-templated transcription initiation"/>
    <property type="evidence" value="ECO:0007669"/>
    <property type="project" value="InterPro"/>
</dbReference>
<dbReference type="STRING" id="587909.SAMN05421810_103418"/>
<proteinExistence type="predicted"/>
<keyword evidence="3" id="KW-0238">DNA-binding</keyword>
<evidence type="ECO:0000259" key="5">
    <source>
        <dbReference type="Pfam" id="PF04542"/>
    </source>
</evidence>
<dbReference type="OrthoDB" id="5244716at2"/>
<dbReference type="InterPro" id="IPR013325">
    <property type="entry name" value="RNA_pol_sigma_r2"/>
</dbReference>
<evidence type="ECO:0000313" key="6">
    <source>
        <dbReference type="EMBL" id="SFP78871.1"/>
    </source>
</evidence>
<dbReference type="EMBL" id="FOWW01000003">
    <property type="protein sequence ID" value="SFP78871.1"/>
    <property type="molecule type" value="Genomic_DNA"/>
</dbReference>
<evidence type="ECO:0000256" key="4">
    <source>
        <dbReference type="ARBA" id="ARBA00023163"/>
    </source>
</evidence>
<gene>
    <name evidence="6" type="ORF">SAMN05421810_103418</name>
</gene>
<keyword evidence="1" id="KW-0805">Transcription regulation</keyword>
<dbReference type="PANTHER" id="PTHR43133">
    <property type="entry name" value="RNA POLYMERASE ECF-TYPE SIGMA FACTO"/>
    <property type="match status" value="1"/>
</dbReference>
<dbReference type="SUPFAM" id="SSF88946">
    <property type="entry name" value="Sigma2 domain of RNA polymerase sigma factors"/>
    <property type="match status" value="1"/>
</dbReference>
<dbReference type="Gene3D" id="1.10.1740.10">
    <property type="match status" value="1"/>
</dbReference>
<protein>
    <submittedName>
        <fullName evidence="6">RNA polymerase sigma-70 factor, ECF subfamily</fullName>
    </submittedName>
</protein>
<evidence type="ECO:0000256" key="2">
    <source>
        <dbReference type="ARBA" id="ARBA00023082"/>
    </source>
</evidence>
<dbReference type="InterPro" id="IPR007627">
    <property type="entry name" value="RNA_pol_sigma70_r2"/>
</dbReference>
<dbReference type="PANTHER" id="PTHR43133:SF8">
    <property type="entry name" value="RNA POLYMERASE SIGMA FACTOR HI_1459-RELATED"/>
    <property type="match status" value="1"/>
</dbReference>
<dbReference type="GO" id="GO:0016987">
    <property type="term" value="F:sigma factor activity"/>
    <property type="evidence" value="ECO:0007669"/>
    <property type="project" value="UniProtKB-KW"/>
</dbReference>
<evidence type="ECO:0000256" key="3">
    <source>
        <dbReference type="ARBA" id="ARBA00023125"/>
    </source>
</evidence>
<keyword evidence="4" id="KW-0804">Transcription</keyword>
<dbReference type="InterPro" id="IPR039425">
    <property type="entry name" value="RNA_pol_sigma-70-like"/>
</dbReference>
<evidence type="ECO:0000313" key="7">
    <source>
        <dbReference type="Proteomes" id="UP000198727"/>
    </source>
</evidence>
<evidence type="ECO:0000256" key="1">
    <source>
        <dbReference type="ARBA" id="ARBA00023015"/>
    </source>
</evidence>
<name>A0A1I5T7S7_9PSEU</name>
<organism evidence="6 7">
    <name type="scientific">Amycolatopsis arida</name>
    <dbReference type="NCBI Taxonomy" id="587909"/>
    <lineage>
        <taxon>Bacteria</taxon>
        <taxon>Bacillati</taxon>
        <taxon>Actinomycetota</taxon>
        <taxon>Actinomycetes</taxon>
        <taxon>Pseudonocardiales</taxon>
        <taxon>Pseudonocardiaceae</taxon>
        <taxon>Amycolatopsis</taxon>
    </lineage>
</organism>
<keyword evidence="2" id="KW-0731">Sigma factor</keyword>
<dbReference type="RefSeq" id="WP_092530046.1">
    <property type="nucleotide sequence ID" value="NZ_FOWW01000003.1"/>
</dbReference>
<dbReference type="Pfam" id="PF04542">
    <property type="entry name" value="Sigma70_r2"/>
    <property type="match status" value="1"/>
</dbReference>
<dbReference type="AlphaFoldDB" id="A0A1I5T7S7"/>
<feature type="domain" description="RNA polymerase sigma-70 region 2" evidence="5">
    <location>
        <begin position="27"/>
        <end position="73"/>
    </location>
</feature>
<keyword evidence="7" id="KW-1185">Reference proteome</keyword>
<accession>A0A1I5T7S7</accession>
<reference evidence="7" key="1">
    <citation type="submission" date="2016-10" db="EMBL/GenBank/DDBJ databases">
        <authorList>
            <person name="Varghese N."/>
            <person name="Submissions S."/>
        </authorList>
    </citation>
    <scope>NUCLEOTIDE SEQUENCE [LARGE SCALE GENOMIC DNA]</scope>
    <source>
        <strain evidence="7">CGMCC 4.5579</strain>
    </source>
</reference>
<sequence>MTTSVRVDGVTLVSSARDGDVRAYERLVLRYQGPIYRLGLRMLGNRGDAEDVTQYVFLTAWSVSARPGRASPRSNSPSR</sequence>
<dbReference type="Proteomes" id="UP000198727">
    <property type="component" value="Unassembled WGS sequence"/>
</dbReference>
<dbReference type="GO" id="GO:0003677">
    <property type="term" value="F:DNA binding"/>
    <property type="evidence" value="ECO:0007669"/>
    <property type="project" value="UniProtKB-KW"/>
</dbReference>